<evidence type="ECO:0000256" key="1">
    <source>
        <dbReference type="SAM" id="SignalP"/>
    </source>
</evidence>
<dbReference type="EMBL" id="OCNH01000009">
    <property type="protein sequence ID" value="SOD99337.1"/>
    <property type="molecule type" value="Genomic_DNA"/>
</dbReference>
<feature type="chain" id="PRO_5013013106" evidence="1">
    <location>
        <begin position="23"/>
        <end position="282"/>
    </location>
</feature>
<keyword evidence="1" id="KW-0732">Signal</keyword>
<feature type="domain" description="ThuA-like" evidence="2">
    <location>
        <begin position="42"/>
        <end position="253"/>
    </location>
</feature>
<dbReference type="Gene3D" id="3.40.50.880">
    <property type="match status" value="1"/>
</dbReference>
<proteinExistence type="predicted"/>
<keyword evidence="4" id="KW-1185">Reference proteome</keyword>
<evidence type="ECO:0000313" key="4">
    <source>
        <dbReference type="Proteomes" id="UP000219452"/>
    </source>
</evidence>
<accession>A0A286GUU7</accession>
<reference evidence="4" key="1">
    <citation type="submission" date="2017-09" db="EMBL/GenBank/DDBJ databases">
        <authorList>
            <person name="Varghese N."/>
            <person name="Submissions S."/>
        </authorList>
    </citation>
    <scope>NUCLEOTIDE SEQUENCE [LARGE SCALE GENOMIC DNA]</scope>
    <source>
        <strain evidence="4">DSM 29961</strain>
    </source>
</reference>
<evidence type="ECO:0000259" key="2">
    <source>
        <dbReference type="Pfam" id="PF06283"/>
    </source>
</evidence>
<evidence type="ECO:0000313" key="3">
    <source>
        <dbReference type="EMBL" id="SOD99337.1"/>
    </source>
</evidence>
<dbReference type="InterPro" id="IPR029010">
    <property type="entry name" value="ThuA-like"/>
</dbReference>
<dbReference type="Proteomes" id="UP000219452">
    <property type="component" value="Unassembled WGS sequence"/>
</dbReference>
<dbReference type="OrthoDB" id="189183at2"/>
<dbReference type="SUPFAM" id="SSF52317">
    <property type="entry name" value="Class I glutamine amidotransferase-like"/>
    <property type="match status" value="1"/>
</dbReference>
<dbReference type="AlphaFoldDB" id="A0A286GUU7"/>
<protein>
    <submittedName>
        <fullName evidence="3">Trehalose utilisation</fullName>
    </submittedName>
</protein>
<sequence length="282" mass="30811">MRISRLVACLVLLSLSSLRANSQPSGQKRLVIIAGTPSHKAGEHEYNAGALLMKKWLANSPDMSVTVCLNGWPTDTTLLARADGIVLFMDGKQGHLVLKPAYKRQLLAAVSRGVGVAALHYAVTLPAGDGDPLLDILGGFKEDSYSAHGMWTSDVRTIPVHPVTSGVKPFQVYDECYFFLRFRAGISPILTATPPDSVRNTIASRAAPGRPEVVSWVYERPDGGRSFGNTGLHFHTNWRNDDLRKLILNACRWICRLPVPAGGVQSTVTDEELSRNLDPKEK</sequence>
<dbReference type="RefSeq" id="WP_097131813.1">
    <property type="nucleotide sequence ID" value="NZ_OCNH01000009.1"/>
</dbReference>
<name>A0A286GUU7_9BACT</name>
<organism evidence="3 4">
    <name type="scientific">Spirosoma fluviale</name>
    <dbReference type="NCBI Taxonomy" id="1597977"/>
    <lineage>
        <taxon>Bacteria</taxon>
        <taxon>Pseudomonadati</taxon>
        <taxon>Bacteroidota</taxon>
        <taxon>Cytophagia</taxon>
        <taxon>Cytophagales</taxon>
        <taxon>Cytophagaceae</taxon>
        <taxon>Spirosoma</taxon>
    </lineage>
</organism>
<dbReference type="Pfam" id="PF06283">
    <property type="entry name" value="ThuA"/>
    <property type="match status" value="1"/>
</dbReference>
<gene>
    <name evidence="3" type="ORF">SAMN06269250_6373</name>
</gene>
<feature type="signal peptide" evidence="1">
    <location>
        <begin position="1"/>
        <end position="22"/>
    </location>
</feature>
<dbReference type="InterPro" id="IPR029062">
    <property type="entry name" value="Class_I_gatase-like"/>
</dbReference>